<comment type="caution">
    <text evidence="1">The sequence shown here is derived from an EMBL/GenBank/DDBJ whole genome shotgun (WGS) entry which is preliminary data.</text>
</comment>
<sequence length="121" mass="14165">LDHAFEFKRKDKDLLQWLGQHDKPIRCGTDVLRVQCPMRAITLFQWRPLPPLSPKRLFIAFRGMSIRRRRGRRRGLNGPIDKGSQLPLIGQHIRYFLETCMGKCYGMGNAVIGNRLHQKIR</sequence>
<protein>
    <submittedName>
        <fullName evidence="1">Uncharacterized protein</fullName>
    </submittedName>
</protein>
<gene>
    <name evidence="1" type="ORF">CDAR_204781</name>
</gene>
<dbReference type="AlphaFoldDB" id="A0AAV4PHU8"/>
<organism evidence="1 2">
    <name type="scientific">Caerostris darwini</name>
    <dbReference type="NCBI Taxonomy" id="1538125"/>
    <lineage>
        <taxon>Eukaryota</taxon>
        <taxon>Metazoa</taxon>
        <taxon>Ecdysozoa</taxon>
        <taxon>Arthropoda</taxon>
        <taxon>Chelicerata</taxon>
        <taxon>Arachnida</taxon>
        <taxon>Araneae</taxon>
        <taxon>Araneomorphae</taxon>
        <taxon>Entelegynae</taxon>
        <taxon>Araneoidea</taxon>
        <taxon>Araneidae</taxon>
        <taxon>Caerostris</taxon>
    </lineage>
</organism>
<feature type="non-terminal residue" evidence="1">
    <location>
        <position position="1"/>
    </location>
</feature>
<keyword evidence="2" id="KW-1185">Reference proteome</keyword>
<evidence type="ECO:0000313" key="2">
    <source>
        <dbReference type="Proteomes" id="UP001054837"/>
    </source>
</evidence>
<accession>A0AAV4PHU8</accession>
<dbReference type="Proteomes" id="UP001054837">
    <property type="component" value="Unassembled WGS sequence"/>
</dbReference>
<dbReference type="EMBL" id="BPLQ01002630">
    <property type="protein sequence ID" value="GIX94677.1"/>
    <property type="molecule type" value="Genomic_DNA"/>
</dbReference>
<reference evidence="1 2" key="1">
    <citation type="submission" date="2021-06" db="EMBL/GenBank/DDBJ databases">
        <title>Caerostris darwini draft genome.</title>
        <authorList>
            <person name="Kono N."/>
            <person name="Arakawa K."/>
        </authorList>
    </citation>
    <scope>NUCLEOTIDE SEQUENCE [LARGE SCALE GENOMIC DNA]</scope>
</reference>
<evidence type="ECO:0000313" key="1">
    <source>
        <dbReference type="EMBL" id="GIX94677.1"/>
    </source>
</evidence>
<name>A0AAV4PHU8_9ARAC</name>
<proteinExistence type="predicted"/>